<dbReference type="HOGENOM" id="CLU_658349_0_0_9"/>
<evidence type="ECO:0000313" key="4">
    <source>
        <dbReference type="Proteomes" id="UP000031449"/>
    </source>
</evidence>
<feature type="compositionally biased region" description="Basic and acidic residues" evidence="1">
    <location>
        <begin position="367"/>
        <end position="391"/>
    </location>
</feature>
<proteinExistence type="predicted"/>
<evidence type="ECO:0000256" key="1">
    <source>
        <dbReference type="SAM" id="MobiDB-lite"/>
    </source>
</evidence>
<feature type="region of interest" description="Disordered" evidence="1">
    <location>
        <begin position="365"/>
        <end position="401"/>
    </location>
</feature>
<dbReference type="Proteomes" id="UP000031449">
    <property type="component" value="Chromosome"/>
</dbReference>
<feature type="domain" description="Flagellar hook-length control protein-like C-terminal" evidence="2">
    <location>
        <begin position="293"/>
        <end position="367"/>
    </location>
</feature>
<evidence type="ECO:0000313" key="3">
    <source>
        <dbReference type="EMBL" id="AJD91001.1"/>
    </source>
</evidence>
<dbReference type="EMBL" id="CP009416">
    <property type="protein sequence ID" value="AJD91001.1"/>
    <property type="molecule type" value="Genomic_DNA"/>
</dbReference>
<dbReference type="InterPro" id="IPR021136">
    <property type="entry name" value="Flagellar_hook_control-like_C"/>
</dbReference>
<gene>
    <name evidence="3" type="ORF">JMA_16840</name>
</gene>
<evidence type="ECO:0000259" key="2">
    <source>
        <dbReference type="Pfam" id="PF02120"/>
    </source>
</evidence>
<accession>A0A0B5ALJ6</accession>
<sequence length="408" mass="45668">MIGQITMQAIQPSQQLGSVRESSGSKNLFGAMLLQAGGSDFQINEAELSEIEVLMEQLLTAVESEDFSSFLKAAGEADPAVKQMFLLFDEKELMNLTVPELLLAAGVGEEIVEKAVNENISDPALLLQQILTGEAEDQPDQLQLQTTLAEIQQIAKSEQVIKSDQQPRQLIVHEDLAKLVLLSKGLSILDQKKTGSTEKNYLLQNVSEVMETIQTIFKNAVRDLEAPKQVENSKQHVLPEVIKSEQGILNLQSLQLQSGPVKWSLQQPLRQADPSQQLMEQFQQVMQKAGFGKVNGTEKLMIRLQPEHLGTLKIELLQKDGMMTARIVASTAVAKEMIDSQLNQLRQSFNTQNLQVDKIEVAQAETTENRLNKESDSQSREQREHQQSHDQEDNEEQSFQDIFLNIEV</sequence>
<organism evidence="3 4">
    <name type="scientific">Jeotgalibacillus malaysiensis</name>
    <dbReference type="NCBI Taxonomy" id="1508404"/>
    <lineage>
        <taxon>Bacteria</taxon>
        <taxon>Bacillati</taxon>
        <taxon>Bacillota</taxon>
        <taxon>Bacilli</taxon>
        <taxon>Bacillales</taxon>
        <taxon>Caryophanaceae</taxon>
        <taxon>Jeotgalibacillus</taxon>
    </lineage>
</organism>
<dbReference type="KEGG" id="jeo:JMA_16840"/>
<dbReference type="Gene3D" id="3.30.750.140">
    <property type="match status" value="1"/>
</dbReference>
<dbReference type="CDD" id="cd17470">
    <property type="entry name" value="T3SS_Flik_C"/>
    <property type="match status" value="1"/>
</dbReference>
<dbReference type="Pfam" id="PF02120">
    <property type="entry name" value="Flg_hook"/>
    <property type="match status" value="1"/>
</dbReference>
<protein>
    <recommendedName>
        <fullName evidence="2">Flagellar hook-length control protein-like C-terminal domain-containing protein</fullName>
    </recommendedName>
</protein>
<keyword evidence="4" id="KW-1185">Reference proteome</keyword>
<dbReference type="STRING" id="1508404.JMA_16840"/>
<dbReference type="OrthoDB" id="2112988at2"/>
<reference evidence="3 4" key="1">
    <citation type="submission" date="2014-08" db="EMBL/GenBank/DDBJ databases">
        <title>Complete genome of a marine bacteria Jeotgalibacillus malaysiensis.</title>
        <authorList>
            <person name="Yaakop A.S."/>
            <person name="Chan K.-G."/>
            <person name="Goh K.M."/>
        </authorList>
    </citation>
    <scope>NUCLEOTIDE SEQUENCE [LARGE SCALE GENOMIC DNA]</scope>
    <source>
        <strain evidence="3 4">D5</strain>
    </source>
</reference>
<name>A0A0B5ALJ6_9BACL</name>
<dbReference type="AlphaFoldDB" id="A0A0B5ALJ6"/>
<dbReference type="BioCyc" id="JESP1508404:G14D9-10939-MONOMER"/>
<dbReference type="InterPro" id="IPR038610">
    <property type="entry name" value="FliK-like_C_sf"/>
</dbReference>